<keyword evidence="2" id="KW-1185">Reference proteome</keyword>
<accession>A0AAE0YDD3</accession>
<dbReference type="AlphaFoldDB" id="A0AAE0YDD3"/>
<evidence type="ECO:0000313" key="2">
    <source>
        <dbReference type="Proteomes" id="UP001283361"/>
    </source>
</evidence>
<sequence>MPNLIKTTGGFTSPNSITVTGLLRVKNACGYKSTKEADKDARSEKQGCWSFSSVAAAGLTSVRVASGGHIKERWSDQHGNEIGRQNAVEYSGKPSIANGQSRNIDLEFLSPSAICPSSGDKVNATSQFLGPAYCPQMSIPGSKISTNETTTP</sequence>
<proteinExistence type="predicted"/>
<gene>
    <name evidence="1" type="ORF">RRG08_024705</name>
</gene>
<reference evidence="1" key="1">
    <citation type="journal article" date="2023" name="G3 (Bethesda)">
        <title>A reference genome for the long-term kleptoplast-retaining sea slug Elysia crispata morphotype clarki.</title>
        <authorList>
            <person name="Eastman K.E."/>
            <person name="Pendleton A.L."/>
            <person name="Shaikh M.A."/>
            <person name="Suttiyut T."/>
            <person name="Ogas R."/>
            <person name="Tomko P."/>
            <person name="Gavelis G."/>
            <person name="Widhalm J.R."/>
            <person name="Wisecaver J.H."/>
        </authorList>
    </citation>
    <scope>NUCLEOTIDE SEQUENCE</scope>
    <source>
        <strain evidence="1">ECLA1</strain>
    </source>
</reference>
<dbReference type="Proteomes" id="UP001283361">
    <property type="component" value="Unassembled WGS sequence"/>
</dbReference>
<organism evidence="1 2">
    <name type="scientific">Elysia crispata</name>
    <name type="common">lettuce slug</name>
    <dbReference type="NCBI Taxonomy" id="231223"/>
    <lineage>
        <taxon>Eukaryota</taxon>
        <taxon>Metazoa</taxon>
        <taxon>Spiralia</taxon>
        <taxon>Lophotrochozoa</taxon>
        <taxon>Mollusca</taxon>
        <taxon>Gastropoda</taxon>
        <taxon>Heterobranchia</taxon>
        <taxon>Euthyneura</taxon>
        <taxon>Panpulmonata</taxon>
        <taxon>Sacoglossa</taxon>
        <taxon>Placobranchoidea</taxon>
        <taxon>Plakobranchidae</taxon>
        <taxon>Elysia</taxon>
    </lineage>
</organism>
<comment type="caution">
    <text evidence="1">The sequence shown here is derived from an EMBL/GenBank/DDBJ whole genome shotgun (WGS) entry which is preliminary data.</text>
</comment>
<dbReference type="EMBL" id="JAWDGP010006383">
    <property type="protein sequence ID" value="KAK3741959.1"/>
    <property type="molecule type" value="Genomic_DNA"/>
</dbReference>
<name>A0AAE0YDD3_9GAST</name>
<evidence type="ECO:0000313" key="1">
    <source>
        <dbReference type="EMBL" id="KAK3741959.1"/>
    </source>
</evidence>
<protein>
    <submittedName>
        <fullName evidence="1">Uncharacterized protein</fullName>
    </submittedName>
</protein>